<evidence type="ECO:0000259" key="7">
    <source>
        <dbReference type="PROSITE" id="PS50008"/>
    </source>
</evidence>
<evidence type="ECO:0000256" key="3">
    <source>
        <dbReference type="ARBA" id="ARBA00023224"/>
    </source>
</evidence>
<sequence length="577" mass="65051">MKETGSLNYKMFGCITRKFRIHDAEPPPDVKVAYAKYAGSGGSSEMSADQFVRFLAEFQGEEVSSVSDADRIIHNVLDRQHHLTAKSTHQGLTLDDFFHYLFFDDLNGPIPIKSQVHHDMTAPLQHYFIYTGHNSYLTGNQLSSECSVVPIIKALQRGVRVIELDLWPNSAKDEVHVLHGRTLTTPVSLIKCLKSIKEYAFVKSPYPVIITLEDHLTADLQAKVAEMVTQTFGELLYYPESGCLEEFPSPEDLKYRIILSTKPPKEYLESKPSDEASLGKESEDQTAEPDPDDKNDSDKDDEDSDGCESKSCQLGAAQYKHLIAIRAGKPKNGLREAFRGGLDKVERLSLSEKALQRAATIYGTDLVRFTQKNILRVYPKGSRVTSSNFKPLIAWMHGAQMVAVNMQGYGKSLYLMHGMFRSNGGCGYVKKPDFLMMRGPSNEVFDPKTALLVKKTLKVSVSKWLDSEYHLSGDIFESIQVYVVGVPADSVKKKTRVIEDDWAPVWDEEFTFPLTVPELALLRIEVREYDKTEKDDFGGQTCLPISELRPGIRAVPLYDEKGEKYKSVKLLMRFQFV</sequence>
<keyword evidence="4" id="KW-0443">Lipid metabolism</keyword>
<dbReference type="InterPro" id="IPR035892">
    <property type="entry name" value="C2_domain_sf"/>
</dbReference>
<dbReference type="SUPFAM" id="SSF47473">
    <property type="entry name" value="EF-hand"/>
    <property type="match status" value="1"/>
</dbReference>
<evidence type="ECO:0000256" key="2">
    <source>
        <dbReference type="ARBA" id="ARBA00004202"/>
    </source>
</evidence>
<dbReference type="GO" id="GO:0005886">
    <property type="term" value="C:plasma membrane"/>
    <property type="evidence" value="ECO:0007669"/>
    <property type="project" value="UniProtKB-SubCell"/>
</dbReference>
<dbReference type="Gene3D" id="3.20.20.190">
    <property type="entry name" value="Phosphatidylinositol (PI) phosphodiesterase"/>
    <property type="match status" value="1"/>
</dbReference>
<dbReference type="SMART" id="SM00239">
    <property type="entry name" value="C2"/>
    <property type="match status" value="1"/>
</dbReference>
<dbReference type="CDD" id="cd00275">
    <property type="entry name" value="C2_PLC_like"/>
    <property type="match status" value="1"/>
</dbReference>
<dbReference type="Pfam" id="PF00388">
    <property type="entry name" value="PI-PLC-X"/>
    <property type="match status" value="1"/>
</dbReference>
<dbReference type="FunFam" id="3.20.20.190:FF:000010">
    <property type="entry name" value="Phosphoinositide phospholipase C"/>
    <property type="match status" value="1"/>
</dbReference>
<keyword evidence="3" id="KW-0807">Transducer</keyword>
<dbReference type="SMART" id="SM00148">
    <property type="entry name" value="PLCXc"/>
    <property type="match status" value="1"/>
</dbReference>
<dbReference type="SUPFAM" id="SSF51695">
    <property type="entry name" value="PLC-like phosphodiesterases"/>
    <property type="match status" value="1"/>
</dbReference>
<dbReference type="PROSITE" id="PS50007">
    <property type="entry name" value="PIPLC_X_DOMAIN"/>
    <property type="match status" value="1"/>
</dbReference>
<dbReference type="PRINTS" id="PR00390">
    <property type="entry name" value="PHPHLIPASEC"/>
</dbReference>
<feature type="region of interest" description="Disordered" evidence="5">
    <location>
        <begin position="266"/>
        <end position="310"/>
    </location>
</feature>
<dbReference type="Gene3D" id="1.10.238.10">
    <property type="entry name" value="EF-hand"/>
    <property type="match status" value="1"/>
</dbReference>
<accession>A0AAV6KYX2</accession>
<keyword evidence="4" id="KW-0442">Lipid degradation</keyword>
<evidence type="ECO:0000313" key="8">
    <source>
        <dbReference type="EMBL" id="KAG5557978.1"/>
    </source>
</evidence>
<dbReference type="CDD" id="cd08599">
    <property type="entry name" value="PI-PLCc_plant"/>
    <property type="match status" value="1"/>
</dbReference>
<dbReference type="InterPro" id="IPR000909">
    <property type="entry name" value="PLipase_C_PInositol-sp_X_dom"/>
</dbReference>
<dbReference type="InterPro" id="IPR001192">
    <property type="entry name" value="PI-PLC_fam"/>
</dbReference>
<dbReference type="InterPro" id="IPR011992">
    <property type="entry name" value="EF-hand-dom_pair"/>
</dbReference>
<dbReference type="GO" id="GO:0016042">
    <property type="term" value="P:lipid catabolic process"/>
    <property type="evidence" value="ECO:0007669"/>
    <property type="project" value="UniProtKB-KW"/>
</dbReference>
<comment type="catalytic activity">
    <reaction evidence="1 4">
        <text>a 1,2-diacyl-sn-glycero-3-phospho-(1D-myo-inositol-4,5-bisphosphate) + H2O = 1D-myo-inositol 1,4,5-trisphosphate + a 1,2-diacyl-sn-glycerol + H(+)</text>
        <dbReference type="Rhea" id="RHEA:33179"/>
        <dbReference type="ChEBI" id="CHEBI:15377"/>
        <dbReference type="ChEBI" id="CHEBI:15378"/>
        <dbReference type="ChEBI" id="CHEBI:17815"/>
        <dbReference type="ChEBI" id="CHEBI:58456"/>
        <dbReference type="ChEBI" id="CHEBI:203600"/>
        <dbReference type="EC" id="3.1.4.11"/>
    </reaction>
</comment>
<comment type="subcellular location">
    <subcellularLocation>
        <location evidence="2">Cell membrane</location>
        <topology evidence="2">Peripheral membrane protein</topology>
    </subcellularLocation>
</comment>
<dbReference type="Pfam" id="PF09279">
    <property type="entry name" value="EF-hand_like"/>
    <property type="match status" value="1"/>
</dbReference>
<protein>
    <recommendedName>
        <fullName evidence="4">Phosphoinositide phospholipase C</fullName>
        <ecNumber evidence="4">3.1.4.11</ecNumber>
    </recommendedName>
</protein>
<dbReference type="PROSITE" id="PS50004">
    <property type="entry name" value="C2"/>
    <property type="match status" value="1"/>
</dbReference>
<dbReference type="Pfam" id="PF00387">
    <property type="entry name" value="PI-PLC-Y"/>
    <property type="match status" value="1"/>
</dbReference>
<gene>
    <name evidence="8" type="ORF">RHGRI_008028</name>
</gene>
<proteinExistence type="predicted"/>
<evidence type="ECO:0000313" key="9">
    <source>
        <dbReference type="Proteomes" id="UP000823749"/>
    </source>
</evidence>
<dbReference type="InterPro" id="IPR000008">
    <property type="entry name" value="C2_dom"/>
</dbReference>
<comment type="caution">
    <text evidence="8">The sequence shown here is derived from an EMBL/GenBank/DDBJ whole genome shotgun (WGS) entry which is preliminary data.</text>
</comment>
<dbReference type="AlphaFoldDB" id="A0AAV6KYX2"/>
<dbReference type="EMBL" id="JACTNZ010000003">
    <property type="protein sequence ID" value="KAG5557978.1"/>
    <property type="molecule type" value="Genomic_DNA"/>
</dbReference>
<dbReference type="SMART" id="SM00149">
    <property type="entry name" value="PLCYc"/>
    <property type="match status" value="1"/>
</dbReference>
<organism evidence="8 9">
    <name type="scientific">Rhododendron griersonianum</name>
    <dbReference type="NCBI Taxonomy" id="479676"/>
    <lineage>
        <taxon>Eukaryota</taxon>
        <taxon>Viridiplantae</taxon>
        <taxon>Streptophyta</taxon>
        <taxon>Embryophyta</taxon>
        <taxon>Tracheophyta</taxon>
        <taxon>Spermatophyta</taxon>
        <taxon>Magnoliopsida</taxon>
        <taxon>eudicotyledons</taxon>
        <taxon>Gunneridae</taxon>
        <taxon>Pentapetalae</taxon>
        <taxon>asterids</taxon>
        <taxon>Ericales</taxon>
        <taxon>Ericaceae</taxon>
        <taxon>Ericoideae</taxon>
        <taxon>Rhodoreae</taxon>
        <taxon>Rhododendron</taxon>
    </lineage>
</organism>
<feature type="domain" description="C2" evidence="6">
    <location>
        <begin position="437"/>
        <end position="559"/>
    </location>
</feature>
<dbReference type="InterPro" id="IPR017946">
    <property type="entry name" value="PLC-like_Pdiesterase_TIM-brl"/>
</dbReference>
<dbReference type="PROSITE" id="PS50008">
    <property type="entry name" value="PIPLC_Y_DOMAIN"/>
    <property type="match status" value="1"/>
</dbReference>
<dbReference type="GO" id="GO:0004435">
    <property type="term" value="F:phosphatidylinositol-4,5-bisphosphate phospholipase C activity"/>
    <property type="evidence" value="ECO:0007669"/>
    <property type="project" value="UniProtKB-EC"/>
</dbReference>
<dbReference type="SUPFAM" id="SSF49562">
    <property type="entry name" value="C2 domain (Calcium/lipid-binding domain, CaLB)"/>
    <property type="match status" value="1"/>
</dbReference>
<evidence type="ECO:0000256" key="5">
    <source>
        <dbReference type="SAM" id="MobiDB-lite"/>
    </source>
</evidence>
<name>A0AAV6KYX2_9ERIC</name>
<feature type="domain" description="PI-PLC Y-box" evidence="7">
    <location>
        <begin position="349"/>
        <end position="435"/>
    </location>
</feature>
<dbReference type="Pfam" id="PF00168">
    <property type="entry name" value="C2"/>
    <property type="match status" value="1"/>
</dbReference>
<evidence type="ECO:0000259" key="6">
    <source>
        <dbReference type="PROSITE" id="PS50004"/>
    </source>
</evidence>
<dbReference type="Gene3D" id="2.60.40.150">
    <property type="entry name" value="C2 domain"/>
    <property type="match status" value="1"/>
</dbReference>
<dbReference type="InterPro" id="IPR001711">
    <property type="entry name" value="PLipase_C_Pinositol-sp_Y"/>
</dbReference>
<dbReference type="Proteomes" id="UP000823749">
    <property type="component" value="Chromosome 3"/>
</dbReference>
<dbReference type="InterPro" id="IPR015359">
    <property type="entry name" value="PLC_EF-hand-like"/>
</dbReference>
<dbReference type="EC" id="3.1.4.11" evidence="4"/>
<keyword evidence="9" id="KW-1185">Reference proteome</keyword>
<evidence type="ECO:0000256" key="1">
    <source>
        <dbReference type="ARBA" id="ARBA00001195"/>
    </source>
</evidence>
<keyword evidence="4" id="KW-0378">Hydrolase</keyword>
<evidence type="ECO:0000256" key="4">
    <source>
        <dbReference type="RuleBase" id="RU361133"/>
    </source>
</evidence>
<feature type="compositionally biased region" description="Basic and acidic residues" evidence="5">
    <location>
        <begin position="266"/>
        <end position="283"/>
    </location>
</feature>
<dbReference type="GO" id="GO:0048015">
    <property type="term" value="P:phosphatidylinositol-mediated signaling"/>
    <property type="evidence" value="ECO:0007669"/>
    <property type="project" value="TreeGrafter"/>
</dbReference>
<dbReference type="PANTHER" id="PTHR10336:SF101">
    <property type="entry name" value="PHOSPHOINOSITIDE PHOSPHOLIPASE C 6"/>
    <property type="match status" value="1"/>
</dbReference>
<dbReference type="GO" id="GO:0051209">
    <property type="term" value="P:release of sequestered calcium ion into cytosol"/>
    <property type="evidence" value="ECO:0007669"/>
    <property type="project" value="TreeGrafter"/>
</dbReference>
<reference evidence="8" key="1">
    <citation type="submission" date="2020-08" db="EMBL/GenBank/DDBJ databases">
        <title>Plant Genome Project.</title>
        <authorList>
            <person name="Zhang R.-G."/>
        </authorList>
    </citation>
    <scope>NUCLEOTIDE SEQUENCE</scope>
    <source>
        <strain evidence="8">WSP0</strain>
        <tissue evidence="8">Leaf</tissue>
    </source>
</reference>
<dbReference type="PANTHER" id="PTHR10336">
    <property type="entry name" value="PHOSPHOINOSITIDE-SPECIFIC PHOSPHOLIPASE C FAMILY PROTEIN"/>
    <property type="match status" value="1"/>
</dbReference>